<organism evidence="1 2">
    <name type="scientific">Enterovibrio coralii</name>
    <dbReference type="NCBI Taxonomy" id="294935"/>
    <lineage>
        <taxon>Bacteria</taxon>
        <taxon>Pseudomonadati</taxon>
        <taxon>Pseudomonadota</taxon>
        <taxon>Gammaproteobacteria</taxon>
        <taxon>Vibrionales</taxon>
        <taxon>Vibrionaceae</taxon>
        <taxon>Enterovibrio</taxon>
    </lineage>
</organism>
<dbReference type="STRING" id="294935.ATN88_22050"/>
<dbReference type="SUPFAM" id="SSF53756">
    <property type="entry name" value="UDP-Glycosyltransferase/glycogen phosphorylase"/>
    <property type="match status" value="1"/>
</dbReference>
<sequence length="306" mass="34737">MSAVSSTHICHIVSTYTDDVLNRQLLSNLSCSMSKDYEHTLVVLSKHQGQRLTLPNGVSCIELKNTKPLCWRSFRECKKILSILKPDICHTYGEVPLAMQWLAHRASISVKLHQLAPAQTEKDASWLSRLYLSALSHSTDVFISSSSDTYVWLKKRVKIAPEQCRLIRPAINARRFRPALQQVDAERTNSFIGTVAIPTNKFVVGTDITHHAIEDVIHLIDEFAVACKLSPEFKHNSVLLIAGNARFLPLLRNEIQARNIIENNVRFAGEISDYYPFFNVIDALAIPTEIDTRSALLLELWRWQHP</sequence>
<accession>A0A135I4Q8</accession>
<proteinExistence type="predicted"/>
<dbReference type="EMBL" id="LNTY01000051">
    <property type="protein sequence ID" value="KXF80439.1"/>
    <property type="molecule type" value="Genomic_DNA"/>
</dbReference>
<protein>
    <recommendedName>
        <fullName evidence="3">Glycosyltransferase subfamily 4-like N-terminal domain-containing protein</fullName>
    </recommendedName>
</protein>
<dbReference type="Gene3D" id="3.40.50.2000">
    <property type="entry name" value="Glycogen Phosphorylase B"/>
    <property type="match status" value="2"/>
</dbReference>
<dbReference type="Proteomes" id="UP000070529">
    <property type="component" value="Unassembled WGS sequence"/>
</dbReference>
<evidence type="ECO:0000313" key="1">
    <source>
        <dbReference type="EMBL" id="KXF80439.1"/>
    </source>
</evidence>
<evidence type="ECO:0000313" key="2">
    <source>
        <dbReference type="Proteomes" id="UP000070529"/>
    </source>
</evidence>
<name>A0A135I4Q8_9GAMM</name>
<evidence type="ECO:0008006" key="3">
    <source>
        <dbReference type="Google" id="ProtNLM"/>
    </source>
</evidence>
<comment type="caution">
    <text evidence="1">The sequence shown here is derived from an EMBL/GenBank/DDBJ whole genome shotgun (WGS) entry which is preliminary data.</text>
</comment>
<gene>
    <name evidence="1" type="ORF">ATN88_22050</name>
</gene>
<dbReference type="RefSeq" id="WP_067419334.1">
    <property type="nucleotide sequence ID" value="NZ_LNTY01000051.1"/>
</dbReference>
<keyword evidence="2" id="KW-1185">Reference proteome</keyword>
<dbReference type="AlphaFoldDB" id="A0A135I4Q8"/>
<reference evidence="1 2" key="1">
    <citation type="submission" date="2015-11" db="EMBL/GenBank/DDBJ databases">
        <title>Genomic Taxonomy of the Vibrionaceae.</title>
        <authorList>
            <person name="Gomez-Gil B."/>
            <person name="Enciso-Ibarra J."/>
        </authorList>
    </citation>
    <scope>NUCLEOTIDE SEQUENCE [LARGE SCALE GENOMIC DNA]</scope>
    <source>
        <strain evidence="1 2">CAIM 912</strain>
    </source>
</reference>